<evidence type="ECO:0000313" key="4">
    <source>
        <dbReference type="Proteomes" id="UP000538929"/>
    </source>
</evidence>
<keyword evidence="4" id="KW-1185">Reference proteome</keyword>
<reference evidence="4" key="1">
    <citation type="submission" date="2019-10" db="EMBL/GenBank/DDBJ databases">
        <title>Streptomyces sp. nov., a novel actinobacterium isolated from alkaline environment.</title>
        <authorList>
            <person name="Golinska P."/>
        </authorList>
    </citation>
    <scope>NUCLEOTIDE SEQUENCE [LARGE SCALE GENOMIC DNA]</scope>
    <source>
        <strain evidence="4">DSM 42118</strain>
    </source>
</reference>
<feature type="transmembrane region" description="Helical" evidence="2">
    <location>
        <begin position="64"/>
        <end position="80"/>
    </location>
</feature>
<gene>
    <name evidence="3" type="ORF">FNQ90_03040</name>
</gene>
<feature type="region of interest" description="Disordered" evidence="1">
    <location>
        <begin position="20"/>
        <end position="54"/>
    </location>
</feature>
<evidence type="ECO:0000256" key="1">
    <source>
        <dbReference type="SAM" id="MobiDB-lite"/>
    </source>
</evidence>
<accession>A0A7W3TA65</accession>
<dbReference type="AlphaFoldDB" id="A0A7W3TA65"/>
<keyword evidence="2" id="KW-1133">Transmembrane helix</keyword>
<organism evidence="3 4">
    <name type="scientific">Streptomyces alkaliphilus</name>
    <dbReference type="NCBI Taxonomy" id="1472722"/>
    <lineage>
        <taxon>Bacteria</taxon>
        <taxon>Bacillati</taxon>
        <taxon>Actinomycetota</taxon>
        <taxon>Actinomycetes</taxon>
        <taxon>Kitasatosporales</taxon>
        <taxon>Streptomycetaceae</taxon>
        <taxon>Streptomyces</taxon>
    </lineage>
</organism>
<keyword evidence="2" id="KW-0812">Transmembrane</keyword>
<evidence type="ECO:0000256" key="2">
    <source>
        <dbReference type="SAM" id="Phobius"/>
    </source>
</evidence>
<evidence type="ECO:0000313" key="3">
    <source>
        <dbReference type="EMBL" id="MBB0243111.1"/>
    </source>
</evidence>
<dbReference type="Proteomes" id="UP000538929">
    <property type="component" value="Unassembled WGS sequence"/>
</dbReference>
<sequence>MRGLRKFCDALGINIAKLEHRTPPGSVSGPDDPDARRRRSADYTGADPESADGLGISAIGRPHVLAFMVAPLPFVVLWALGHAATLQLAVMVIAAGSVAGVIGLRGLLRYIWWGQMIQVEAGQPVDERAARQNKGKKTT</sequence>
<protein>
    <submittedName>
        <fullName evidence="3">Uncharacterized protein</fullName>
    </submittedName>
</protein>
<feature type="transmembrane region" description="Helical" evidence="2">
    <location>
        <begin position="86"/>
        <end position="108"/>
    </location>
</feature>
<dbReference type="RefSeq" id="WP_182604832.1">
    <property type="nucleotide sequence ID" value="NZ_VKHT01000042.1"/>
</dbReference>
<dbReference type="EMBL" id="VKHT01000042">
    <property type="protein sequence ID" value="MBB0243111.1"/>
    <property type="molecule type" value="Genomic_DNA"/>
</dbReference>
<proteinExistence type="predicted"/>
<comment type="caution">
    <text evidence="3">The sequence shown here is derived from an EMBL/GenBank/DDBJ whole genome shotgun (WGS) entry which is preliminary data.</text>
</comment>
<name>A0A7W3TA65_9ACTN</name>
<keyword evidence="2" id="KW-0472">Membrane</keyword>